<proteinExistence type="predicted"/>
<evidence type="ECO:0000313" key="2">
    <source>
        <dbReference type="Proteomes" id="UP000499080"/>
    </source>
</evidence>
<name>A0A4Y2GRM4_ARAVE</name>
<dbReference type="EMBL" id="BGPR01100158">
    <property type="protein sequence ID" value="GBM55168.1"/>
    <property type="molecule type" value="Genomic_DNA"/>
</dbReference>
<comment type="caution">
    <text evidence="1">The sequence shown here is derived from an EMBL/GenBank/DDBJ whole genome shotgun (WGS) entry which is preliminary data.</text>
</comment>
<dbReference type="Proteomes" id="UP000499080">
    <property type="component" value="Unassembled WGS sequence"/>
</dbReference>
<dbReference type="AlphaFoldDB" id="A0A4Y2GRM4"/>
<sequence>MGRKWVAKRSKIVHKCLVSSAQLHSYGQSIWMIFYVVELSTTGMWIAPSWKYPRNLESPRVVTQFGNDSMMMVQCERCLCRPSEVATPNEDCVGMVLPKRKQTE</sequence>
<keyword evidence="2" id="KW-1185">Reference proteome</keyword>
<protein>
    <submittedName>
        <fullName evidence="1">Uncharacterized protein</fullName>
    </submittedName>
</protein>
<evidence type="ECO:0000313" key="1">
    <source>
        <dbReference type="EMBL" id="GBM55168.1"/>
    </source>
</evidence>
<organism evidence="1 2">
    <name type="scientific">Araneus ventricosus</name>
    <name type="common">Orbweaver spider</name>
    <name type="synonym">Epeira ventricosa</name>
    <dbReference type="NCBI Taxonomy" id="182803"/>
    <lineage>
        <taxon>Eukaryota</taxon>
        <taxon>Metazoa</taxon>
        <taxon>Ecdysozoa</taxon>
        <taxon>Arthropoda</taxon>
        <taxon>Chelicerata</taxon>
        <taxon>Arachnida</taxon>
        <taxon>Araneae</taxon>
        <taxon>Araneomorphae</taxon>
        <taxon>Entelegynae</taxon>
        <taxon>Araneoidea</taxon>
        <taxon>Araneidae</taxon>
        <taxon>Araneus</taxon>
    </lineage>
</organism>
<accession>A0A4Y2GRM4</accession>
<reference evidence="1 2" key="1">
    <citation type="journal article" date="2019" name="Sci. Rep.">
        <title>Orb-weaving spider Araneus ventricosus genome elucidates the spidroin gene catalogue.</title>
        <authorList>
            <person name="Kono N."/>
            <person name="Nakamura H."/>
            <person name="Ohtoshi R."/>
            <person name="Moran D.A.P."/>
            <person name="Shinohara A."/>
            <person name="Yoshida Y."/>
            <person name="Fujiwara M."/>
            <person name="Mori M."/>
            <person name="Tomita M."/>
            <person name="Arakawa K."/>
        </authorList>
    </citation>
    <scope>NUCLEOTIDE SEQUENCE [LARGE SCALE GENOMIC DNA]</scope>
</reference>
<gene>
    <name evidence="1" type="ORF">AVEN_154549_1</name>
</gene>